<evidence type="ECO:0000256" key="4">
    <source>
        <dbReference type="ARBA" id="ARBA00022833"/>
    </source>
</evidence>
<accession>A0A9P6YIV1</accession>
<dbReference type="GO" id="GO:0000981">
    <property type="term" value="F:DNA-binding transcription factor activity, RNA polymerase II-specific"/>
    <property type="evidence" value="ECO:0007669"/>
    <property type="project" value="TreeGrafter"/>
</dbReference>
<gene>
    <name evidence="8" type="ORF">G6F51_002861</name>
</gene>
<feature type="domain" description="C2H2-type" evidence="7">
    <location>
        <begin position="244"/>
        <end position="271"/>
    </location>
</feature>
<feature type="domain" description="C2H2-type" evidence="7">
    <location>
        <begin position="272"/>
        <end position="299"/>
    </location>
</feature>
<protein>
    <recommendedName>
        <fullName evidence="7">C2H2-type domain-containing protein</fullName>
    </recommendedName>
</protein>
<feature type="compositionally biased region" description="Polar residues" evidence="6">
    <location>
        <begin position="205"/>
        <end position="214"/>
    </location>
</feature>
<dbReference type="GO" id="GO:0000978">
    <property type="term" value="F:RNA polymerase II cis-regulatory region sequence-specific DNA binding"/>
    <property type="evidence" value="ECO:0007669"/>
    <property type="project" value="TreeGrafter"/>
</dbReference>
<dbReference type="EMBL" id="JAANIT010000260">
    <property type="protein sequence ID" value="KAG1549753.1"/>
    <property type="molecule type" value="Genomic_DNA"/>
</dbReference>
<evidence type="ECO:0000256" key="2">
    <source>
        <dbReference type="ARBA" id="ARBA00022737"/>
    </source>
</evidence>
<keyword evidence="3 5" id="KW-0863">Zinc-finger</keyword>
<dbReference type="PROSITE" id="PS50157">
    <property type="entry name" value="ZINC_FINGER_C2H2_2"/>
    <property type="match status" value="3"/>
</dbReference>
<evidence type="ECO:0000256" key="1">
    <source>
        <dbReference type="ARBA" id="ARBA00022723"/>
    </source>
</evidence>
<dbReference type="Pfam" id="PF00096">
    <property type="entry name" value="zf-C2H2"/>
    <property type="match status" value="3"/>
</dbReference>
<reference evidence="8" key="1">
    <citation type="journal article" date="2020" name="Microb. Genom.">
        <title>Genetic diversity of clinical and environmental Mucorales isolates obtained from an investigation of mucormycosis cases among solid organ transplant recipients.</title>
        <authorList>
            <person name="Nguyen M.H."/>
            <person name="Kaul D."/>
            <person name="Muto C."/>
            <person name="Cheng S.J."/>
            <person name="Richter R.A."/>
            <person name="Bruno V.M."/>
            <person name="Liu G."/>
            <person name="Beyhan S."/>
            <person name="Sundermann A.J."/>
            <person name="Mounaud S."/>
            <person name="Pasculle A.W."/>
            <person name="Nierman W.C."/>
            <person name="Driscoll E."/>
            <person name="Cumbie R."/>
            <person name="Clancy C.J."/>
            <person name="Dupont C.L."/>
        </authorList>
    </citation>
    <scope>NUCLEOTIDE SEQUENCE</scope>
    <source>
        <strain evidence="8">GL16</strain>
    </source>
</reference>
<dbReference type="FunFam" id="3.30.160.60:FF:000125">
    <property type="entry name" value="Putative zinc finger protein 143"/>
    <property type="match status" value="1"/>
</dbReference>
<evidence type="ECO:0000259" key="7">
    <source>
        <dbReference type="PROSITE" id="PS50157"/>
    </source>
</evidence>
<dbReference type="InterPro" id="IPR036236">
    <property type="entry name" value="Znf_C2H2_sf"/>
</dbReference>
<feature type="domain" description="C2H2-type" evidence="7">
    <location>
        <begin position="214"/>
        <end position="243"/>
    </location>
</feature>
<evidence type="ECO:0000256" key="3">
    <source>
        <dbReference type="ARBA" id="ARBA00022771"/>
    </source>
</evidence>
<evidence type="ECO:0000313" key="9">
    <source>
        <dbReference type="Proteomes" id="UP000717996"/>
    </source>
</evidence>
<comment type="caution">
    <text evidence="8">The sequence shown here is derived from an EMBL/GenBank/DDBJ whole genome shotgun (WGS) entry which is preliminary data.</text>
</comment>
<keyword evidence="1" id="KW-0479">Metal-binding</keyword>
<feature type="region of interest" description="Disordered" evidence="6">
    <location>
        <begin position="158"/>
        <end position="214"/>
    </location>
</feature>
<dbReference type="OrthoDB" id="8117402at2759"/>
<dbReference type="InterPro" id="IPR013087">
    <property type="entry name" value="Znf_C2H2_type"/>
</dbReference>
<dbReference type="FunFam" id="3.30.160.60:FF:000065">
    <property type="entry name" value="B-cell CLL/lymphoma 6, member B"/>
    <property type="match status" value="1"/>
</dbReference>
<dbReference type="FunFam" id="3.30.160.60:FF:000110">
    <property type="entry name" value="Zinc finger protein-like"/>
    <property type="match status" value="1"/>
</dbReference>
<dbReference type="Gene3D" id="3.30.160.60">
    <property type="entry name" value="Classic Zinc Finger"/>
    <property type="match status" value="3"/>
</dbReference>
<keyword evidence="4" id="KW-0862">Zinc</keyword>
<evidence type="ECO:0000256" key="6">
    <source>
        <dbReference type="SAM" id="MobiDB-lite"/>
    </source>
</evidence>
<name>A0A9P6YIV1_RHIOR</name>
<organism evidence="8 9">
    <name type="scientific">Rhizopus oryzae</name>
    <name type="common">Mucormycosis agent</name>
    <name type="synonym">Rhizopus arrhizus var. delemar</name>
    <dbReference type="NCBI Taxonomy" id="64495"/>
    <lineage>
        <taxon>Eukaryota</taxon>
        <taxon>Fungi</taxon>
        <taxon>Fungi incertae sedis</taxon>
        <taxon>Mucoromycota</taxon>
        <taxon>Mucoromycotina</taxon>
        <taxon>Mucoromycetes</taxon>
        <taxon>Mucorales</taxon>
        <taxon>Mucorineae</taxon>
        <taxon>Rhizopodaceae</taxon>
        <taxon>Rhizopus</taxon>
    </lineage>
</organism>
<evidence type="ECO:0000256" key="5">
    <source>
        <dbReference type="PROSITE-ProRule" id="PRU00042"/>
    </source>
</evidence>
<proteinExistence type="predicted"/>
<dbReference type="Proteomes" id="UP000717996">
    <property type="component" value="Unassembled WGS sequence"/>
</dbReference>
<dbReference type="SMART" id="SM00355">
    <property type="entry name" value="ZnF_C2H2"/>
    <property type="match status" value="3"/>
</dbReference>
<dbReference type="GO" id="GO:0008270">
    <property type="term" value="F:zinc ion binding"/>
    <property type="evidence" value="ECO:0007669"/>
    <property type="project" value="UniProtKB-KW"/>
</dbReference>
<dbReference type="OMA" id="CGSMEAP"/>
<keyword evidence="2" id="KW-0677">Repeat</keyword>
<sequence length="308" mass="35014">MWSFAYNSSYETMNNQLHNLNFMNTSQDEIYAQELTIPLIAPLVPSMSQPQANMNHRLSLEIQPCISVTEPTPIGVPSLNFVDQFIAENSPQLSAQQPQPSFLDELLSTDQQEAEWLSWTPNIQLSPALSVNTVDDFDISSFHSLDLLTQTIIPSPQPSYEEHLTVKPTSKRNRRLSEPPAPTQDFSSTTQKAVRRTQSEKRPRSNSASGNGNYPCTHPGCTKVFNRPYNLSSHMRTHTSERPFACSQCGRRFARQHDRNRHEKLHWGIKPFACQFCSKSFARMDALNRHLRVENGCASNMIKVEHNV</sequence>
<dbReference type="PROSITE" id="PS00028">
    <property type="entry name" value="ZINC_FINGER_C2H2_1"/>
    <property type="match status" value="2"/>
</dbReference>
<dbReference type="SUPFAM" id="SSF57667">
    <property type="entry name" value="beta-beta-alpha zinc fingers"/>
    <property type="match status" value="2"/>
</dbReference>
<dbReference type="PANTHER" id="PTHR23235">
    <property type="entry name" value="KRUEPPEL-LIKE TRANSCRIPTION FACTOR"/>
    <property type="match status" value="1"/>
</dbReference>
<evidence type="ECO:0000313" key="8">
    <source>
        <dbReference type="EMBL" id="KAG1549753.1"/>
    </source>
</evidence>
<dbReference type="AlphaFoldDB" id="A0A9P6YIV1"/>
<dbReference type="PANTHER" id="PTHR23235:SF120">
    <property type="entry name" value="KRUPPEL-LIKE FACTOR 15"/>
    <property type="match status" value="1"/>
</dbReference>